<dbReference type="GO" id="GO:0043565">
    <property type="term" value="F:sequence-specific DNA binding"/>
    <property type="evidence" value="ECO:0007669"/>
    <property type="project" value="TreeGrafter"/>
</dbReference>
<dbReference type="Pfam" id="PF09491">
    <property type="entry name" value="RE_AlwI"/>
    <property type="match status" value="1"/>
</dbReference>
<dbReference type="REBASE" id="355966">
    <property type="entry name" value="M.Lsh16776ORF1954P"/>
</dbReference>
<sequence>MIVMLQGITEQLEEWDTKNSSQMAFYQYVAKSGLIDDTFYGDYYSFISDKFKESIFEKYKDKKYENNKIVKDYKSLLEYFISEQKKRGRTYTNALVKIGLVDEKRKITEIGEVLLDGDTKQDDIEKLFNLSADNIIFLRQLLKLRVYESEGENYIYPFRMGIYLLSKFDNIPQKEFCTILSLIRVGKADEEYREILDKYKLVKNKNISFGEYISRYIQEEPSEIEFEEKYRISKEKFEKYFLNRKSKGKIEDYFEFYETCLDFFENRNLEIYKKLEKISKKDSIKKAFGYNKVPFKFCKTLKEFFEENKKTIFEAKNIEEFNKLFYELFRDSKNYDLIFEYNDMTIRTFNLSGIISFENGLVNLSYKWLSKNIFSEIIGMKKLNNEVVKDNFHKNVSFSEIFDLSEERIESFIEKLRKVNNIPKEISIFEYFSDKIDKDFEKKLEERFSNDKVCTILNLFKNRGNDEKILKEVTDNAKVPTIFEYILAIAWHRISNKEFNLKKSLKLSLDGDGFPLSHAPGGDGDIIAEYSDFDVMLEATLMDKNTQKRGELEPVIRHTTNLTIKNMEENKETYTFFVANELDMNVINIFRATSQIRLQSTQNREKYTNGIKIYSLTIDKIVYLLENNINYKYFLNRVFENYNKIEFIGKNWCEDTWNNSVKGENIGFKIYNRRYLGSKYKLLEFIEKIVEENTENSKVFFDLFAGTGVVADYFNKKYDVVLNDLLRCNYFSYECFFSNLEYDEKKLIEIMKKYNKKIVEDNNYYSENFKDTYLNEKNLKKVGFIRDDIDDLFEKKKINKREKAILITSLIYAVDRIANTVGHYDAYRKNGDLEKELILKFPQIENENNKNNKIFCMDANELVKKIKADIVYIDPPYNSRQYSDAYHFLENIATNSKPEVFGIAKKMDRTHIKSKYCLSSAKQTLEELIKNIEAKYILFSYNNTQQKANSRSNARINDNEILEILKSKGEVTVFEKDFSPFTVGKTNIKNHTERVFFCRVRKVGKNKKNSKENTINNITEENIVAEENKLFILENIKKNMVQSPLNYTGGKFRLLKQIFEKIPENIDVFYDIFCGGFNVGVNFNAKKIIGIDKNKELIKLLKFLKKQDYEKLEKEIEEKIEYYGLSNSFKNGYEYYGCNSYDGLGKYNKEKFLRLREDYNNKKKEILFLLLIFYSFNNQIRFNKKNEFNLPVGKRDFNFNLRKKLKNFIYNLQLAETKFKNMDFRDINLDKIDSKSTFFYLDPPYLLGQASYNENNSWTENDEKDLLKFLENCNERTIRFALSNVIEHKGNENRILKNWCSKNNFFVNYLDFNYYNSNYQVKNKNTITREVLITNFK</sequence>
<keyword evidence="4 7" id="KW-0808">Transferase</keyword>
<evidence type="ECO:0000256" key="6">
    <source>
        <dbReference type="ARBA" id="ARBA00047942"/>
    </source>
</evidence>
<dbReference type="Gene3D" id="3.40.91.50">
    <property type="match status" value="1"/>
</dbReference>
<evidence type="ECO:0000256" key="7">
    <source>
        <dbReference type="RuleBase" id="RU361257"/>
    </source>
</evidence>
<dbReference type="STRING" id="1122172.GCA_000373045_01504"/>
<keyword evidence="5 7" id="KW-0949">S-adenosyl-L-methionine</keyword>
<evidence type="ECO:0000313" key="9">
    <source>
        <dbReference type="Proteomes" id="UP000322617"/>
    </source>
</evidence>
<organism evidence="8 9">
    <name type="scientific">Leptotrichia shahii</name>
    <dbReference type="NCBI Taxonomy" id="157691"/>
    <lineage>
        <taxon>Bacteria</taxon>
        <taxon>Fusobacteriati</taxon>
        <taxon>Fusobacteriota</taxon>
        <taxon>Fusobacteriia</taxon>
        <taxon>Fusobacteriales</taxon>
        <taxon>Leptotrichiaceae</taxon>
        <taxon>Leptotrichia</taxon>
    </lineage>
</organism>
<comment type="catalytic activity">
    <reaction evidence="6 7">
        <text>a 2'-deoxyadenosine in DNA + S-adenosyl-L-methionine = an N(6)-methyl-2'-deoxyadenosine in DNA + S-adenosyl-L-homocysteine + H(+)</text>
        <dbReference type="Rhea" id="RHEA:15197"/>
        <dbReference type="Rhea" id="RHEA-COMP:12418"/>
        <dbReference type="Rhea" id="RHEA-COMP:12419"/>
        <dbReference type="ChEBI" id="CHEBI:15378"/>
        <dbReference type="ChEBI" id="CHEBI:57856"/>
        <dbReference type="ChEBI" id="CHEBI:59789"/>
        <dbReference type="ChEBI" id="CHEBI:90615"/>
        <dbReference type="ChEBI" id="CHEBI:90616"/>
        <dbReference type="EC" id="2.1.1.72"/>
    </reaction>
</comment>
<dbReference type="GO" id="GO:0006298">
    <property type="term" value="P:mismatch repair"/>
    <property type="evidence" value="ECO:0007669"/>
    <property type="project" value="TreeGrafter"/>
</dbReference>
<dbReference type="InterPro" id="IPR018573">
    <property type="entry name" value="Restrct_endonuc_II_AlwI"/>
</dbReference>
<dbReference type="Gene3D" id="3.40.50.150">
    <property type="entry name" value="Vaccinia Virus protein VP39"/>
    <property type="match status" value="3"/>
</dbReference>
<evidence type="ECO:0000256" key="5">
    <source>
        <dbReference type="ARBA" id="ARBA00022691"/>
    </source>
</evidence>
<dbReference type="Pfam" id="PF02086">
    <property type="entry name" value="MethyltransfD12"/>
    <property type="match status" value="2"/>
</dbReference>
<dbReference type="SUPFAM" id="SSF53335">
    <property type="entry name" value="S-adenosyl-L-methionine-dependent methyltransferases"/>
    <property type="match status" value="2"/>
</dbReference>
<proteinExistence type="inferred from homology"/>
<dbReference type="PRINTS" id="PR00505">
    <property type="entry name" value="D12N6MTFRASE"/>
</dbReference>
<gene>
    <name evidence="8" type="ORF">JCM16776_1954</name>
</gene>
<comment type="similarity">
    <text evidence="1 7">Belongs to the N(4)/N(6)-methyltransferase family.</text>
</comment>
<dbReference type="InterPro" id="IPR029063">
    <property type="entry name" value="SAM-dependent_MTases_sf"/>
</dbReference>
<dbReference type="GO" id="GO:1904047">
    <property type="term" value="F:S-adenosyl-L-methionine binding"/>
    <property type="evidence" value="ECO:0007669"/>
    <property type="project" value="TreeGrafter"/>
</dbReference>
<evidence type="ECO:0000256" key="4">
    <source>
        <dbReference type="ARBA" id="ARBA00022679"/>
    </source>
</evidence>
<keyword evidence="9" id="KW-1185">Reference proteome</keyword>
<dbReference type="PROSITE" id="PS00092">
    <property type="entry name" value="N6_MTASE"/>
    <property type="match status" value="1"/>
</dbReference>
<dbReference type="GO" id="GO:0009307">
    <property type="term" value="P:DNA restriction-modification system"/>
    <property type="evidence" value="ECO:0007669"/>
    <property type="project" value="InterPro"/>
</dbReference>
<dbReference type="Gene3D" id="1.10.1020.10">
    <property type="entry name" value="Adenine-specific Methyltransferase, Domain 2"/>
    <property type="match status" value="1"/>
</dbReference>
<dbReference type="EC" id="2.1.1.72" evidence="2 7"/>
<dbReference type="KEGG" id="lsz:JCM16776_1954"/>
<evidence type="ECO:0000256" key="3">
    <source>
        <dbReference type="ARBA" id="ARBA00022603"/>
    </source>
</evidence>
<evidence type="ECO:0000256" key="2">
    <source>
        <dbReference type="ARBA" id="ARBA00011900"/>
    </source>
</evidence>
<accession>A0A510JR01</accession>
<dbReference type="PANTHER" id="PTHR30481:SF3">
    <property type="entry name" value="DNA ADENINE METHYLASE"/>
    <property type="match status" value="1"/>
</dbReference>
<reference evidence="8 9" key="1">
    <citation type="submission" date="2019-07" db="EMBL/GenBank/DDBJ databases">
        <title>Complete Genome Sequence of Leptotrichia shahii Strain JCM 16776.</title>
        <authorList>
            <person name="Watanabe S."/>
            <person name="Cui L."/>
        </authorList>
    </citation>
    <scope>NUCLEOTIDE SEQUENCE [LARGE SCALE GENOMIC DNA]</scope>
    <source>
        <strain evidence="8 9">JCM16776</strain>
    </source>
</reference>
<name>A0A510JR01_9FUSO</name>
<dbReference type="EMBL" id="AP019827">
    <property type="protein sequence ID" value="BBM41706.1"/>
    <property type="molecule type" value="Genomic_DNA"/>
</dbReference>
<dbReference type="InterPro" id="IPR002052">
    <property type="entry name" value="DNA_methylase_N6_adenine_CS"/>
</dbReference>
<evidence type="ECO:0000313" key="8">
    <source>
        <dbReference type="EMBL" id="BBM41706.1"/>
    </source>
</evidence>
<dbReference type="InterPro" id="IPR023095">
    <property type="entry name" value="Ade_MeTrfase_dom_2"/>
</dbReference>
<dbReference type="GO" id="GO:0032259">
    <property type="term" value="P:methylation"/>
    <property type="evidence" value="ECO:0007669"/>
    <property type="project" value="UniProtKB-KW"/>
</dbReference>
<dbReference type="PANTHER" id="PTHR30481">
    <property type="entry name" value="DNA ADENINE METHYLASE"/>
    <property type="match status" value="1"/>
</dbReference>
<dbReference type="NCBIfam" id="TIGR00571">
    <property type="entry name" value="dam"/>
    <property type="match status" value="1"/>
</dbReference>
<protein>
    <recommendedName>
        <fullName evidence="2 7">Site-specific DNA-methyltransferase (adenine-specific)</fullName>
        <ecNumber evidence="2 7">2.1.1.72</ecNumber>
    </recommendedName>
</protein>
<keyword evidence="3 7" id="KW-0489">Methyltransferase</keyword>
<dbReference type="InterPro" id="IPR012327">
    <property type="entry name" value="MeTrfase_D12"/>
</dbReference>
<evidence type="ECO:0000256" key="1">
    <source>
        <dbReference type="ARBA" id="ARBA00006594"/>
    </source>
</evidence>
<dbReference type="GO" id="GO:0009007">
    <property type="term" value="F:site-specific DNA-methyltransferase (adenine-specific) activity"/>
    <property type="evidence" value="ECO:0007669"/>
    <property type="project" value="UniProtKB-UniRule"/>
</dbReference>
<dbReference type="Proteomes" id="UP000322617">
    <property type="component" value="Chromosome"/>
</dbReference>